<proteinExistence type="predicted"/>
<protein>
    <submittedName>
        <fullName evidence="1">Uncharacterized protein</fullName>
    </submittedName>
</protein>
<evidence type="ECO:0000313" key="2">
    <source>
        <dbReference type="Proteomes" id="UP001595533"/>
    </source>
</evidence>
<organism evidence="1 2">
    <name type="scientific">Marinicella sediminis</name>
    <dbReference type="NCBI Taxonomy" id="1792834"/>
    <lineage>
        <taxon>Bacteria</taxon>
        <taxon>Pseudomonadati</taxon>
        <taxon>Pseudomonadota</taxon>
        <taxon>Gammaproteobacteria</taxon>
        <taxon>Lysobacterales</taxon>
        <taxon>Marinicellaceae</taxon>
        <taxon>Marinicella</taxon>
    </lineage>
</organism>
<accession>A0ABV7J6H4</accession>
<dbReference type="EMBL" id="JBHRTS010000001">
    <property type="protein sequence ID" value="MFC3192697.1"/>
    <property type="molecule type" value="Genomic_DNA"/>
</dbReference>
<dbReference type="RefSeq" id="WP_077409387.1">
    <property type="nucleotide sequence ID" value="NZ_JBHRTS010000001.1"/>
</dbReference>
<reference evidence="2" key="1">
    <citation type="journal article" date="2019" name="Int. J. Syst. Evol. Microbiol.">
        <title>The Global Catalogue of Microorganisms (GCM) 10K type strain sequencing project: providing services to taxonomists for standard genome sequencing and annotation.</title>
        <authorList>
            <consortium name="The Broad Institute Genomics Platform"/>
            <consortium name="The Broad Institute Genome Sequencing Center for Infectious Disease"/>
            <person name="Wu L."/>
            <person name="Ma J."/>
        </authorList>
    </citation>
    <scope>NUCLEOTIDE SEQUENCE [LARGE SCALE GENOMIC DNA]</scope>
    <source>
        <strain evidence="2">KCTC 42953</strain>
    </source>
</reference>
<dbReference type="Proteomes" id="UP001595533">
    <property type="component" value="Unassembled WGS sequence"/>
</dbReference>
<gene>
    <name evidence="1" type="ORF">ACFODZ_00455</name>
</gene>
<name>A0ABV7J6H4_9GAMM</name>
<keyword evidence="2" id="KW-1185">Reference proteome</keyword>
<evidence type="ECO:0000313" key="1">
    <source>
        <dbReference type="EMBL" id="MFC3192697.1"/>
    </source>
</evidence>
<comment type="caution">
    <text evidence="1">The sequence shown here is derived from an EMBL/GenBank/DDBJ whole genome shotgun (WGS) entry which is preliminary data.</text>
</comment>
<sequence>MRAQQFWTKLVFSSFYHIGKTLNNSNMELVMAHKAKIFQRVPVTRLNSRIPAEYHCLVNLARLNKPVYTLVVFPVSANNSHTIVTSALLQKTLRKRPDWADPVIVLAHALTDEAASMIRNDADVLVFTQTDFFWTDASVRRVSQHG</sequence>